<feature type="transmembrane region" description="Helical" evidence="1">
    <location>
        <begin position="98"/>
        <end position="127"/>
    </location>
</feature>
<accession>A0AAW5JUI8</accession>
<dbReference type="PANTHER" id="PTHR30354">
    <property type="entry name" value="GNT FAMILY GLUCONATE TRANSPORTER"/>
    <property type="match status" value="1"/>
</dbReference>
<dbReference type="InterPro" id="IPR003474">
    <property type="entry name" value="Glcn_transporter"/>
</dbReference>
<evidence type="ECO:0000313" key="2">
    <source>
        <dbReference type="EMBL" id="MCQ4771004.1"/>
    </source>
</evidence>
<keyword evidence="1" id="KW-0812">Transmembrane</keyword>
<dbReference type="PANTHER" id="PTHR30354:SF7">
    <property type="entry name" value="BLL7963 PROTEIN"/>
    <property type="match status" value="1"/>
</dbReference>
<dbReference type="GO" id="GO:0015128">
    <property type="term" value="F:gluconate transmembrane transporter activity"/>
    <property type="evidence" value="ECO:0007669"/>
    <property type="project" value="InterPro"/>
</dbReference>
<sequence>MFDVLILLFAIVLFTVLAFKRVGALPMAGIVALITCILAQMPVLDTMLGPFMESAANYVKNYFFIFFLGAVFSAFYEGSGAAKSIARFLSRLTGGKHVAVLVFIITSILTFGGISGFVVYFVMYPITLQLFQKNDMSRILIPASITAGCWTISMIAPGSPSIQNVIGMKSLGTAATAAFVPGVISVIAELILIIIWFEYRTKALEKKGRRFDDPTLPPLPEEEKNFADDPNERMPHWIVAFIPIAVILILFNGFKMAVEGAVFWGIVAACMLFFPYLKRFETYVELLNRGGVNAGGALLNTAIVVGFGGVAQNTEGFRIIVDAVLHMNISPLIFVAVAVAVCAGMCGSASGGMGVAFNALKDTFVALGVNLEYVHRIGVIAAGTLDTLPHQGGQITILAITHMNHKTAYLDICVTQLIIPLITVFAVTIPLCAMGL</sequence>
<feature type="transmembrane region" description="Helical" evidence="1">
    <location>
        <begin position="28"/>
        <end position="49"/>
    </location>
</feature>
<dbReference type="AlphaFoldDB" id="A0AAW5JUI8"/>
<dbReference type="EMBL" id="JANFYS010000023">
    <property type="protein sequence ID" value="MCQ4771004.1"/>
    <property type="molecule type" value="Genomic_DNA"/>
</dbReference>
<keyword evidence="1" id="KW-1133">Transmembrane helix</keyword>
<feature type="transmembrane region" description="Helical" evidence="1">
    <location>
        <begin position="61"/>
        <end position="78"/>
    </location>
</feature>
<proteinExistence type="predicted"/>
<reference evidence="2" key="1">
    <citation type="submission" date="2022-06" db="EMBL/GenBank/DDBJ databases">
        <title>Isolation of gut microbiota from human fecal samples.</title>
        <authorList>
            <person name="Pamer E.G."/>
            <person name="Barat B."/>
            <person name="Waligurski E."/>
            <person name="Medina S."/>
            <person name="Paddock L."/>
            <person name="Mostad J."/>
        </authorList>
    </citation>
    <scope>NUCLEOTIDE SEQUENCE</scope>
    <source>
        <strain evidence="2">DFI.9.91</strain>
    </source>
</reference>
<evidence type="ECO:0000256" key="1">
    <source>
        <dbReference type="SAM" id="Phobius"/>
    </source>
</evidence>
<evidence type="ECO:0000313" key="3">
    <source>
        <dbReference type="Proteomes" id="UP001204562"/>
    </source>
</evidence>
<feature type="transmembrane region" description="Helical" evidence="1">
    <location>
        <begin position="331"/>
        <end position="357"/>
    </location>
</feature>
<comment type="caution">
    <text evidence="2">The sequence shown here is derived from an EMBL/GenBank/DDBJ whole genome shotgun (WGS) entry which is preliminary data.</text>
</comment>
<dbReference type="Proteomes" id="UP001204562">
    <property type="component" value="Unassembled WGS sequence"/>
</dbReference>
<feature type="transmembrane region" description="Helical" evidence="1">
    <location>
        <begin position="178"/>
        <end position="199"/>
    </location>
</feature>
<dbReference type="GO" id="GO:0005886">
    <property type="term" value="C:plasma membrane"/>
    <property type="evidence" value="ECO:0007669"/>
    <property type="project" value="TreeGrafter"/>
</dbReference>
<keyword evidence="1" id="KW-0472">Membrane</keyword>
<name>A0AAW5JUI8_9FIRM</name>
<feature type="transmembrane region" description="Helical" evidence="1">
    <location>
        <begin position="139"/>
        <end position="158"/>
    </location>
</feature>
<dbReference type="RefSeq" id="WP_256304306.1">
    <property type="nucleotide sequence ID" value="NZ_JANFYS010000023.1"/>
</dbReference>
<feature type="transmembrane region" description="Helical" evidence="1">
    <location>
        <begin position="234"/>
        <end position="254"/>
    </location>
</feature>
<feature type="transmembrane region" description="Helical" evidence="1">
    <location>
        <begin position="260"/>
        <end position="278"/>
    </location>
</feature>
<gene>
    <name evidence="2" type="ORF">NE579_11110</name>
</gene>
<organism evidence="2 3">
    <name type="scientific">Intestinimonas massiliensis</name>
    <name type="common">ex Afouda et al. 2020</name>
    <dbReference type="NCBI Taxonomy" id="1673721"/>
    <lineage>
        <taxon>Bacteria</taxon>
        <taxon>Bacillati</taxon>
        <taxon>Bacillota</taxon>
        <taxon>Clostridia</taxon>
        <taxon>Eubacteriales</taxon>
        <taxon>Intestinimonas</taxon>
    </lineage>
</organism>
<protein>
    <submittedName>
        <fullName evidence="2">GntP family permease</fullName>
    </submittedName>
</protein>
<feature type="transmembrane region" description="Helical" evidence="1">
    <location>
        <begin position="290"/>
        <end position="311"/>
    </location>
</feature>
<feature type="transmembrane region" description="Helical" evidence="1">
    <location>
        <begin position="408"/>
        <end position="431"/>
    </location>
</feature>